<sequence length="277" mass="31439">MTPLCQAAFRGNVEMARVCLKFGAEVNTKRHEQGYTPLMFAALSGKPDLCRLLMDYGAESSYTNNIGKTACELAAFVGQHECVSIINNHISLEQINKLLNPKDSEEKFPEELSKFIHKTVSAHVVHPIAIIFTLLDYEDALKYRKKILYVVDRIFESQLRCKESNEVLSLKGLFGQRLHAVSHFCFTCGSFSAKKRCGGCKVPYCSEKCQKFDWPIHKRCCQAISDWNKKDEEEEIDLDQIKASIEEVDEIKASIEEVDEIKASVEEVDEDGETKNE</sequence>
<keyword evidence="6 9" id="KW-0040">ANK repeat</keyword>
<dbReference type="InterPro" id="IPR036770">
    <property type="entry name" value="Ankyrin_rpt-contain_sf"/>
</dbReference>
<dbReference type="InterPro" id="IPR002110">
    <property type="entry name" value="Ankyrin_rpt"/>
</dbReference>
<comment type="subcellular location">
    <subcellularLocation>
        <location evidence="1">Cell projection</location>
        <location evidence="1">Cilium</location>
    </subcellularLocation>
</comment>
<evidence type="ECO:0000256" key="5">
    <source>
        <dbReference type="ARBA" id="ARBA00022833"/>
    </source>
</evidence>
<dbReference type="PROSITE" id="PS50865">
    <property type="entry name" value="ZF_MYND_2"/>
    <property type="match status" value="1"/>
</dbReference>
<keyword evidence="5" id="KW-0862">Zinc</keyword>
<dbReference type="GO" id="GO:0008270">
    <property type="term" value="F:zinc ion binding"/>
    <property type="evidence" value="ECO:0007669"/>
    <property type="project" value="UniProtKB-KW"/>
</dbReference>
<feature type="domain" description="MYND-type" evidence="11">
    <location>
        <begin position="185"/>
        <end position="221"/>
    </location>
</feature>
<dbReference type="Pfam" id="PF01753">
    <property type="entry name" value="zf-MYND"/>
    <property type="match status" value="1"/>
</dbReference>
<evidence type="ECO:0000256" key="6">
    <source>
        <dbReference type="ARBA" id="ARBA00023043"/>
    </source>
</evidence>
<keyword evidence="2" id="KW-0479">Metal-binding</keyword>
<dbReference type="AlphaFoldDB" id="A0AAF3FK15"/>
<reference evidence="13" key="1">
    <citation type="submission" date="2024-02" db="UniProtKB">
        <authorList>
            <consortium name="WormBaseParasite"/>
        </authorList>
    </citation>
    <scope>IDENTIFICATION</scope>
</reference>
<dbReference type="PANTHER" id="PTHR24150">
    <property type="entry name" value="ANKYRIN REPEAT AND MYND DOMAIN-CONTAINING PROTEIN 2"/>
    <property type="match status" value="1"/>
</dbReference>
<keyword evidence="4 10" id="KW-0863">Zinc-finger</keyword>
<dbReference type="SMART" id="SM00248">
    <property type="entry name" value="ANK"/>
    <property type="match status" value="3"/>
</dbReference>
<feature type="repeat" description="ANK" evidence="9">
    <location>
        <begin position="1"/>
        <end position="31"/>
    </location>
</feature>
<evidence type="ECO:0000256" key="8">
    <source>
        <dbReference type="ARBA" id="ARBA00023273"/>
    </source>
</evidence>
<keyword evidence="7" id="KW-0969">Cilium</keyword>
<dbReference type="GO" id="GO:0005929">
    <property type="term" value="C:cilium"/>
    <property type="evidence" value="ECO:0007669"/>
    <property type="project" value="UniProtKB-SubCell"/>
</dbReference>
<evidence type="ECO:0000256" key="1">
    <source>
        <dbReference type="ARBA" id="ARBA00004138"/>
    </source>
</evidence>
<dbReference type="SUPFAM" id="SSF144232">
    <property type="entry name" value="HIT/MYND zinc finger-like"/>
    <property type="match status" value="1"/>
</dbReference>
<protein>
    <recommendedName>
        <fullName evidence="11">MYND-type domain-containing protein</fullName>
    </recommendedName>
</protein>
<evidence type="ECO:0000313" key="13">
    <source>
        <dbReference type="WBParaSite" id="MBELARI_LOCUS7223"/>
    </source>
</evidence>
<evidence type="ECO:0000256" key="2">
    <source>
        <dbReference type="ARBA" id="ARBA00022723"/>
    </source>
</evidence>
<accession>A0AAF3FK15</accession>
<evidence type="ECO:0000256" key="4">
    <source>
        <dbReference type="ARBA" id="ARBA00022771"/>
    </source>
</evidence>
<keyword evidence="3" id="KW-0677">Repeat</keyword>
<evidence type="ECO:0000256" key="7">
    <source>
        <dbReference type="ARBA" id="ARBA00023069"/>
    </source>
</evidence>
<keyword evidence="8" id="KW-0966">Cell projection</keyword>
<dbReference type="PANTHER" id="PTHR24150:SF8">
    <property type="entry name" value="ANKYRIN REPEAT AND MYND DOMAIN-CONTAINING PROTEIN 2"/>
    <property type="match status" value="1"/>
</dbReference>
<dbReference type="Gene3D" id="1.25.40.20">
    <property type="entry name" value="Ankyrin repeat-containing domain"/>
    <property type="match status" value="1"/>
</dbReference>
<dbReference type="Proteomes" id="UP000887575">
    <property type="component" value="Unassembled WGS sequence"/>
</dbReference>
<dbReference type="InterPro" id="IPR052452">
    <property type="entry name" value="Ankyrin-MYND_dom_contain_2"/>
</dbReference>
<name>A0AAF3FK15_9BILA</name>
<dbReference type="InterPro" id="IPR002893">
    <property type="entry name" value="Znf_MYND"/>
</dbReference>
<feature type="repeat" description="ANK" evidence="9">
    <location>
        <begin position="33"/>
        <end position="65"/>
    </location>
</feature>
<dbReference type="SUPFAM" id="SSF48403">
    <property type="entry name" value="Ankyrin repeat"/>
    <property type="match status" value="1"/>
</dbReference>
<keyword evidence="12" id="KW-1185">Reference proteome</keyword>
<dbReference type="Gene3D" id="6.10.140.2220">
    <property type="match status" value="1"/>
</dbReference>
<evidence type="ECO:0000259" key="11">
    <source>
        <dbReference type="PROSITE" id="PS50865"/>
    </source>
</evidence>
<dbReference type="PROSITE" id="PS50088">
    <property type="entry name" value="ANK_REPEAT"/>
    <property type="match status" value="2"/>
</dbReference>
<proteinExistence type="predicted"/>
<evidence type="ECO:0000256" key="9">
    <source>
        <dbReference type="PROSITE-ProRule" id="PRU00023"/>
    </source>
</evidence>
<evidence type="ECO:0000256" key="3">
    <source>
        <dbReference type="ARBA" id="ARBA00022737"/>
    </source>
</evidence>
<evidence type="ECO:0000256" key="10">
    <source>
        <dbReference type="PROSITE-ProRule" id="PRU00134"/>
    </source>
</evidence>
<evidence type="ECO:0000313" key="12">
    <source>
        <dbReference type="Proteomes" id="UP000887575"/>
    </source>
</evidence>
<dbReference type="Pfam" id="PF12796">
    <property type="entry name" value="Ank_2"/>
    <property type="match status" value="1"/>
</dbReference>
<dbReference type="PROSITE" id="PS50297">
    <property type="entry name" value="ANK_REP_REGION"/>
    <property type="match status" value="2"/>
</dbReference>
<dbReference type="WBParaSite" id="MBELARI_LOCUS7223">
    <property type="protein sequence ID" value="MBELARI_LOCUS7223"/>
    <property type="gene ID" value="MBELARI_LOCUS7223"/>
</dbReference>
<organism evidence="12 13">
    <name type="scientific">Mesorhabditis belari</name>
    <dbReference type="NCBI Taxonomy" id="2138241"/>
    <lineage>
        <taxon>Eukaryota</taxon>
        <taxon>Metazoa</taxon>
        <taxon>Ecdysozoa</taxon>
        <taxon>Nematoda</taxon>
        <taxon>Chromadorea</taxon>
        <taxon>Rhabditida</taxon>
        <taxon>Rhabditina</taxon>
        <taxon>Rhabditomorpha</taxon>
        <taxon>Rhabditoidea</taxon>
        <taxon>Rhabditidae</taxon>
        <taxon>Mesorhabditinae</taxon>
        <taxon>Mesorhabditis</taxon>
    </lineage>
</organism>